<dbReference type="GO" id="GO:0016811">
    <property type="term" value="F:hydrolase activity, acting on carbon-nitrogen (but not peptide) bonds, in linear amides"/>
    <property type="evidence" value="ECO:0007669"/>
    <property type="project" value="UniProtKB-ARBA"/>
</dbReference>
<evidence type="ECO:0000256" key="8">
    <source>
        <dbReference type="SAM" id="MobiDB-lite"/>
    </source>
</evidence>
<dbReference type="InterPro" id="IPR029055">
    <property type="entry name" value="Ntn_hydrolases_N"/>
</dbReference>
<organism evidence="10 11">
    <name type="scientific">Corallococcus llansteffanensis</name>
    <dbReference type="NCBI Taxonomy" id="2316731"/>
    <lineage>
        <taxon>Bacteria</taxon>
        <taxon>Pseudomonadati</taxon>
        <taxon>Myxococcota</taxon>
        <taxon>Myxococcia</taxon>
        <taxon>Myxococcales</taxon>
        <taxon>Cystobacterineae</taxon>
        <taxon>Myxococcaceae</taxon>
        <taxon>Corallococcus</taxon>
    </lineage>
</organism>
<dbReference type="RefSeq" id="WP_120647193.1">
    <property type="nucleotide sequence ID" value="NZ_RAWB01000499.1"/>
</dbReference>
<dbReference type="PANTHER" id="PTHR10188:SF6">
    <property type="entry name" value="N(4)-(BETA-N-ACETYLGLUCOSAMINYL)-L-ASPARAGINASE"/>
    <property type="match status" value="1"/>
</dbReference>
<keyword evidence="11" id="KW-1185">Reference proteome</keyword>
<evidence type="ECO:0000256" key="7">
    <source>
        <dbReference type="PIRSR" id="PIRSR600246-3"/>
    </source>
</evidence>
<evidence type="ECO:0000256" key="4">
    <source>
        <dbReference type="ARBA" id="ARBA00069124"/>
    </source>
</evidence>
<feature type="binding site" evidence="6">
    <location>
        <begin position="401"/>
        <end position="404"/>
    </location>
    <ligand>
        <name>substrate</name>
    </ligand>
</feature>
<keyword evidence="9" id="KW-0732">Signal</keyword>
<keyword evidence="1" id="KW-0645">Protease</keyword>
<evidence type="ECO:0000256" key="3">
    <source>
        <dbReference type="ARBA" id="ARBA00022813"/>
    </source>
</evidence>
<dbReference type="Gene3D" id="3.60.20.30">
    <property type="entry name" value="(Glycosyl)asparaginase"/>
    <property type="match status" value="1"/>
</dbReference>
<feature type="chain" id="PRO_5017182870" description="Isoaspartyl peptidase" evidence="9">
    <location>
        <begin position="35"/>
        <end position="485"/>
    </location>
</feature>
<accession>A0A3A8P1T8</accession>
<dbReference type="EMBL" id="RAWB01000499">
    <property type="protein sequence ID" value="RKH48521.1"/>
    <property type="molecule type" value="Genomic_DNA"/>
</dbReference>
<proteinExistence type="predicted"/>
<dbReference type="SUPFAM" id="SSF56235">
    <property type="entry name" value="N-terminal nucleophile aminohydrolases (Ntn hydrolases)"/>
    <property type="match status" value="1"/>
</dbReference>
<comment type="caution">
    <text evidence="10">The sequence shown here is derived from an EMBL/GenBank/DDBJ whole genome shotgun (WGS) entry which is preliminary data.</text>
</comment>
<dbReference type="InterPro" id="IPR000246">
    <property type="entry name" value="Peptidase_T2"/>
</dbReference>
<evidence type="ECO:0000256" key="5">
    <source>
        <dbReference type="PIRSR" id="PIRSR600246-1"/>
    </source>
</evidence>
<feature type="compositionally biased region" description="Pro residues" evidence="8">
    <location>
        <begin position="216"/>
        <end position="225"/>
    </location>
</feature>
<dbReference type="Pfam" id="PF01112">
    <property type="entry name" value="Asparaginase_2"/>
    <property type="match status" value="2"/>
</dbReference>
<feature type="binding site" evidence="6">
    <location>
        <begin position="379"/>
        <end position="382"/>
    </location>
    <ligand>
        <name>substrate</name>
    </ligand>
</feature>
<evidence type="ECO:0000313" key="11">
    <source>
        <dbReference type="Proteomes" id="UP000272888"/>
    </source>
</evidence>
<keyword evidence="3" id="KW-0068">Autocatalytic cleavage</keyword>
<dbReference type="CDD" id="cd04701">
    <property type="entry name" value="Asparaginase_2"/>
    <property type="match status" value="1"/>
</dbReference>
<name>A0A3A8P1T8_9BACT</name>
<feature type="site" description="Cleavage; by autolysis" evidence="7">
    <location>
        <begin position="350"/>
        <end position="351"/>
    </location>
</feature>
<evidence type="ECO:0000256" key="6">
    <source>
        <dbReference type="PIRSR" id="PIRSR600246-2"/>
    </source>
</evidence>
<dbReference type="PANTHER" id="PTHR10188">
    <property type="entry name" value="L-ASPARAGINASE"/>
    <property type="match status" value="1"/>
</dbReference>
<evidence type="ECO:0000313" key="10">
    <source>
        <dbReference type="EMBL" id="RKH48521.1"/>
    </source>
</evidence>
<evidence type="ECO:0000256" key="1">
    <source>
        <dbReference type="ARBA" id="ARBA00022670"/>
    </source>
</evidence>
<protein>
    <recommendedName>
        <fullName evidence="4">Isoaspartyl peptidase</fullName>
    </recommendedName>
</protein>
<keyword evidence="2" id="KW-0378">Hydrolase</keyword>
<evidence type="ECO:0000256" key="2">
    <source>
        <dbReference type="ARBA" id="ARBA00022801"/>
    </source>
</evidence>
<feature type="compositionally biased region" description="Pro residues" evidence="8">
    <location>
        <begin position="305"/>
        <end position="317"/>
    </location>
</feature>
<reference evidence="11" key="1">
    <citation type="submission" date="2018-09" db="EMBL/GenBank/DDBJ databases">
        <authorList>
            <person name="Livingstone P.G."/>
            <person name="Whitworth D.E."/>
        </authorList>
    </citation>
    <scope>NUCLEOTIDE SEQUENCE [LARGE SCALE GENOMIC DNA]</scope>
    <source>
        <strain evidence="11">CA051B</strain>
    </source>
</reference>
<feature type="signal peptide" evidence="9">
    <location>
        <begin position="1"/>
        <end position="34"/>
    </location>
</feature>
<feature type="compositionally biased region" description="Low complexity" evidence="8">
    <location>
        <begin position="318"/>
        <end position="335"/>
    </location>
</feature>
<feature type="active site" description="Nucleophile" evidence="5">
    <location>
        <position position="351"/>
    </location>
</feature>
<dbReference type="GO" id="GO:0006508">
    <property type="term" value="P:proteolysis"/>
    <property type="evidence" value="ECO:0007669"/>
    <property type="project" value="UniProtKB-KW"/>
</dbReference>
<feature type="region of interest" description="Disordered" evidence="8">
    <location>
        <begin position="204"/>
        <end position="345"/>
    </location>
</feature>
<evidence type="ECO:0000256" key="9">
    <source>
        <dbReference type="SAM" id="SignalP"/>
    </source>
</evidence>
<dbReference type="FunFam" id="3.60.20.30:FF:000001">
    <property type="entry name" value="Isoaspartyl peptidase/L-asparaginase"/>
    <property type="match status" value="1"/>
</dbReference>
<dbReference type="GO" id="GO:0008233">
    <property type="term" value="F:peptidase activity"/>
    <property type="evidence" value="ECO:0007669"/>
    <property type="project" value="UniProtKB-KW"/>
</dbReference>
<gene>
    <name evidence="10" type="ORF">D7V93_33175</name>
</gene>
<sequence>MSPSSSPRMHRSLLAGAVLLLAPLGCVTSTQEGAARDEAALRTDAPPRVKPKWGLVIHGGAGVISRENLSPEREAAMRAVLTQALQAGHAVLAKGGKSLDAVTAAIHVLEDSPYFNAGKGAVFNHDGVNELDAAVMDGKTRAAGAVAGVRHIQNPIDLARLVMEKSPHVMMVGDGAEAFAQSQGMPLVDAKYFYTEERWQGLQRALEQEKAKAAPPATPGQPPSTPDQQQPATPGTPAAPPATPGTPAASHPVPGQPPVTPGTQAVPPVTPGKQAAPPATPGTPAVTPGTPAAPPATPGKQAAPPAAPGTPAAPPATPGTQAAPPAKPGTQAAAPLTPGVDPITGDHKFGTVGAVALDQDGNLAAGTSTGGMTNKRFGRVGDAPIIGAGTYADERCAVSATGHGEFFIRYTVARDICARVEYQDLPLPEAANFVIHDVLVKAGGEGGVIAMDRQGHVAMPFNSSGMYRGYIGEDGTPTVAIFQQP</sequence>
<dbReference type="AlphaFoldDB" id="A0A3A8P1T8"/>
<feature type="compositionally biased region" description="Low complexity" evidence="8">
    <location>
        <begin position="271"/>
        <end position="290"/>
    </location>
</feature>
<dbReference type="Proteomes" id="UP000272888">
    <property type="component" value="Unassembled WGS sequence"/>
</dbReference>